<evidence type="ECO:0008006" key="8">
    <source>
        <dbReference type="Google" id="ProtNLM"/>
    </source>
</evidence>
<name>X1DV13_9ZZZZ</name>
<dbReference type="AlphaFoldDB" id="X1DV13"/>
<sequence>IIKGGIAKSTNQFYNKQLARYKSVKDKGGISFETRRIQKLTKKRNNKINDQFHKISRKILNYCVDNNLGTIIIGYNRSWKQKVNMGRRNNQKFVQLPYFKLIFQIQYKSKLVGIEVILEKESYTSKCSFLDNESIQKHKNYAGKRINRGLFRSRKGIVLNADVNAGYNI</sequence>
<accession>X1DV13</accession>
<dbReference type="InterPro" id="IPR001959">
    <property type="entry name" value="Transposase"/>
</dbReference>
<feature type="domain" description="Probable transposase IS891/IS1136/IS1341" evidence="5">
    <location>
        <begin position="2"/>
        <end position="78"/>
    </location>
</feature>
<dbReference type="GO" id="GO:0032196">
    <property type="term" value="P:transposition"/>
    <property type="evidence" value="ECO:0007669"/>
    <property type="project" value="UniProtKB-KW"/>
</dbReference>
<evidence type="ECO:0000259" key="6">
    <source>
        <dbReference type="Pfam" id="PF07282"/>
    </source>
</evidence>
<feature type="non-terminal residue" evidence="7">
    <location>
        <position position="1"/>
    </location>
</feature>
<evidence type="ECO:0000259" key="5">
    <source>
        <dbReference type="Pfam" id="PF01385"/>
    </source>
</evidence>
<proteinExistence type="inferred from homology"/>
<keyword evidence="3" id="KW-0238">DNA-binding</keyword>
<reference evidence="7" key="1">
    <citation type="journal article" date="2014" name="Front. Microbiol.">
        <title>High frequency of phylogenetically diverse reductive dehalogenase-homologous genes in deep subseafloor sedimentary metagenomes.</title>
        <authorList>
            <person name="Kawai M."/>
            <person name="Futagami T."/>
            <person name="Toyoda A."/>
            <person name="Takaki Y."/>
            <person name="Nishi S."/>
            <person name="Hori S."/>
            <person name="Arai W."/>
            <person name="Tsubouchi T."/>
            <person name="Morono Y."/>
            <person name="Uchiyama I."/>
            <person name="Ito T."/>
            <person name="Fujiyama A."/>
            <person name="Inagaki F."/>
            <person name="Takami H."/>
        </authorList>
    </citation>
    <scope>NUCLEOTIDE SEQUENCE</scope>
    <source>
        <strain evidence="7">Expedition CK06-06</strain>
    </source>
</reference>
<dbReference type="Pfam" id="PF01385">
    <property type="entry name" value="OrfB_IS605"/>
    <property type="match status" value="1"/>
</dbReference>
<dbReference type="InterPro" id="IPR010095">
    <property type="entry name" value="Cas12f1-like_TNB"/>
</dbReference>
<feature type="non-terminal residue" evidence="7">
    <location>
        <position position="169"/>
    </location>
</feature>
<keyword evidence="2" id="KW-0815">Transposition</keyword>
<evidence type="ECO:0000313" key="7">
    <source>
        <dbReference type="EMBL" id="GAH12050.1"/>
    </source>
</evidence>
<evidence type="ECO:0000256" key="4">
    <source>
        <dbReference type="ARBA" id="ARBA00023172"/>
    </source>
</evidence>
<dbReference type="GO" id="GO:0003677">
    <property type="term" value="F:DNA binding"/>
    <property type="evidence" value="ECO:0007669"/>
    <property type="project" value="UniProtKB-KW"/>
</dbReference>
<evidence type="ECO:0000256" key="3">
    <source>
        <dbReference type="ARBA" id="ARBA00023125"/>
    </source>
</evidence>
<comment type="similarity">
    <text evidence="1">In the C-terminal section; belongs to the transposase 35 family.</text>
</comment>
<organism evidence="7">
    <name type="scientific">marine sediment metagenome</name>
    <dbReference type="NCBI Taxonomy" id="412755"/>
    <lineage>
        <taxon>unclassified sequences</taxon>
        <taxon>metagenomes</taxon>
        <taxon>ecological metagenomes</taxon>
    </lineage>
</organism>
<keyword evidence="4" id="KW-0233">DNA recombination</keyword>
<dbReference type="Pfam" id="PF07282">
    <property type="entry name" value="Cas12f1-like_TNB"/>
    <property type="match status" value="1"/>
</dbReference>
<feature type="domain" description="Cas12f1-like TNB" evidence="6">
    <location>
        <begin position="99"/>
        <end position="169"/>
    </location>
</feature>
<evidence type="ECO:0000256" key="2">
    <source>
        <dbReference type="ARBA" id="ARBA00022578"/>
    </source>
</evidence>
<dbReference type="NCBIfam" id="TIGR01766">
    <property type="entry name" value="IS200/IS605 family accessory protein TnpB-like domain"/>
    <property type="match status" value="1"/>
</dbReference>
<protein>
    <recommendedName>
        <fullName evidence="8">Transposase IS891/IS1136/IS1341 domain-containing protein</fullName>
    </recommendedName>
</protein>
<comment type="caution">
    <text evidence="7">The sequence shown here is derived from an EMBL/GenBank/DDBJ whole genome shotgun (WGS) entry which is preliminary data.</text>
</comment>
<dbReference type="EMBL" id="BART01036544">
    <property type="protein sequence ID" value="GAH12050.1"/>
    <property type="molecule type" value="Genomic_DNA"/>
</dbReference>
<gene>
    <name evidence="7" type="ORF">S01H4_61580</name>
</gene>
<dbReference type="GO" id="GO:0006310">
    <property type="term" value="P:DNA recombination"/>
    <property type="evidence" value="ECO:0007669"/>
    <property type="project" value="UniProtKB-KW"/>
</dbReference>
<evidence type="ECO:0000256" key="1">
    <source>
        <dbReference type="ARBA" id="ARBA00008761"/>
    </source>
</evidence>